<organism evidence="1 2">
    <name type="scientific">Streptomyces klenkii</name>
    <dbReference type="NCBI Taxonomy" id="1420899"/>
    <lineage>
        <taxon>Bacteria</taxon>
        <taxon>Bacillati</taxon>
        <taxon>Actinomycetota</taxon>
        <taxon>Actinomycetes</taxon>
        <taxon>Kitasatosporales</taxon>
        <taxon>Streptomycetaceae</taxon>
        <taxon>Streptomyces</taxon>
    </lineage>
</organism>
<dbReference type="EMBL" id="RBAM01000025">
    <property type="protein sequence ID" value="RKN61373.1"/>
    <property type="molecule type" value="Genomic_DNA"/>
</dbReference>
<dbReference type="OrthoDB" id="4120976at2"/>
<dbReference type="GO" id="GO:0003677">
    <property type="term" value="F:DNA binding"/>
    <property type="evidence" value="ECO:0007669"/>
    <property type="project" value="UniProtKB-KW"/>
</dbReference>
<reference evidence="1 2" key="1">
    <citation type="journal article" date="2015" name="Antonie Van Leeuwenhoek">
        <title>Streptomyces klenkii sp. nov., isolated from deep marine sediment.</title>
        <authorList>
            <person name="Veyisoglu A."/>
            <person name="Sahin N."/>
        </authorList>
    </citation>
    <scope>NUCLEOTIDE SEQUENCE [LARGE SCALE GENOMIC DNA]</scope>
    <source>
        <strain evidence="1 2">KCTC 29202</strain>
    </source>
</reference>
<dbReference type="AlphaFoldDB" id="A0A3B0ALF0"/>
<dbReference type="Proteomes" id="UP000270343">
    <property type="component" value="Unassembled WGS sequence"/>
</dbReference>
<name>A0A3B0ALF0_9ACTN</name>
<protein>
    <submittedName>
        <fullName evidence="1">DNA-binding protein</fullName>
    </submittedName>
</protein>
<evidence type="ECO:0000313" key="2">
    <source>
        <dbReference type="Proteomes" id="UP000270343"/>
    </source>
</evidence>
<comment type="caution">
    <text evidence="1">The sequence shown here is derived from an EMBL/GenBank/DDBJ whole genome shotgun (WGS) entry which is preliminary data.</text>
</comment>
<accession>A0A3B0ALF0</accession>
<evidence type="ECO:0000313" key="1">
    <source>
        <dbReference type="EMBL" id="RKN61373.1"/>
    </source>
</evidence>
<keyword evidence="1" id="KW-0238">DNA-binding</keyword>
<proteinExistence type="predicted"/>
<sequence>MVPGVFRLSPVSGETTLSFLCRIAARYGLEEQALLSCWRWRGHRPRHDGGGLRADAEVLLDAAGRRALVELSGAGEETLARALPSWGREDSSFTAVEAGVAGGWRVGGAVVGPAAFGCRLCAVRRTGAAVRVVRYAQRWERVCVRHGRWALDADVDQMLEHLDLRGVPEVVAARRRWSGVARRAVRAGVDVGEVFGLAYAVVARWWEGAYGWEREEIWPRRLHRVAGGNAGSDLEWWRVVGRDAVIFPEVVAVADALLDPGMAQRVWADSGGERPRPLPADGEFCRRLGERVGRPWLGPLVAVDHGGPLLAWMGAVIRLRRRPGGRLGPFARFDENLWWVRQEHQPSAMAAGLRSVSRERKTPGSGTNWRARVPAEQRFLIENLLGDAEEQLLQLRGAQSGTTADAAQYLLQGLGRGLELLDQALLRVMVAAVSAGVGMEEVARWARMSVDEAAEVLGSYRDGEDR</sequence>
<keyword evidence="2" id="KW-1185">Reference proteome</keyword>
<gene>
    <name evidence="1" type="ORF">D7231_32335</name>
</gene>